<comment type="subcellular location">
    <subcellularLocation>
        <location evidence="8">Cytoplasm</location>
    </subcellularLocation>
</comment>
<accession>A0ABW0YRP7</accession>
<keyword evidence="4 8" id="KW-0276">Fatty acid metabolism</keyword>
<dbReference type="Proteomes" id="UP001596142">
    <property type="component" value="Unassembled WGS sequence"/>
</dbReference>
<dbReference type="Gene3D" id="3.90.470.20">
    <property type="entry name" value="4'-phosphopantetheinyl transferase domain"/>
    <property type="match status" value="1"/>
</dbReference>
<evidence type="ECO:0000256" key="6">
    <source>
        <dbReference type="ARBA" id="ARBA00023098"/>
    </source>
</evidence>
<evidence type="ECO:0000256" key="4">
    <source>
        <dbReference type="ARBA" id="ARBA00022832"/>
    </source>
</evidence>
<evidence type="ECO:0000313" key="11">
    <source>
        <dbReference type="Proteomes" id="UP001596142"/>
    </source>
</evidence>
<dbReference type="InterPro" id="IPR004568">
    <property type="entry name" value="Ppantetheine-prot_Trfase_dom"/>
</dbReference>
<dbReference type="NCBIfam" id="TIGR00556">
    <property type="entry name" value="pantethn_trn"/>
    <property type="match status" value="1"/>
</dbReference>
<dbReference type="SUPFAM" id="SSF56214">
    <property type="entry name" value="4'-phosphopantetheinyl transferase"/>
    <property type="match status" value="1"/>
</dbReference>
<feature type="binding site" evidence="8">
    <location>
        <position position="8"/>
    </location>
    <ligand>
        <name>Mg(2+)</name>
        <dbReference type="ChEBI" id="CHEBI:18420"/>
    </ligand>
</feature>
<keyword evidence="8" id="KW-0963">Cytoplasm</keyword>
<feature type="domain" description="4'-phosphopantetheinyl transferase" evidence="9">
    <location>
        <begin position="4"/>
        <end position="110"/>
    </location>
</feature>
<keyword evidence="6 8" id="KW-0443">Lipid metabolism</keyword>
<evidence type="ECO:0000313" key="10">
    <source>
        <dbReference type="EMBL" id="MFC5714057.1"/>
    </source>
</evidence>
<keyword evidence="2 8" id="KW-0808">Transferase</keyword>
<protein>
    <recommendedName>
        <fullName evidence="8">Holo-[acyl-carrier-protein] synthase</fullName>
        <shortName evidence="8">Holo-ACP synthase</shortName>
        <ecNumber evidence="8">2.7.8.7</ecNumber>
    </recommendedName>
    <alternativeName>
        <fullName evidence="8">4'-phosphopantetheinyl transferase AcpS</fullName>
    </alternativeName>
</protein>
<dbReference type="Pfam" id="PF01648">
    <property type="entry name" value="ACPS"/>
    <property type="match status" value="1"/>
</dbReference>
<evidence type="ECO:0000256" key="8">
    <source>
        <dbReference type="HAMAP-Rule" id="MF_00101"/>
    </source>
</evidence>
<dbReference type="NCBIfam" id="TIGR00516">
    <property type="entry name" value="acpS"/>
    <property type="match status" value="1"/>
</dbReference>
<comment type="caution">
    <text evidence="10">The sequence shown here is derived from an EMBL/GenBank/DDBJ whole genome shotgun (WGS) entry which is preliminary data.</text>
</comment>
<comment type="similarity">
    <text evidence="8">Belongs to the P-Pant transferase superfamily. AcpS family.</text>
</comment>
<evidence type="ECO:0000256" key="1">
    <source>
        <dbReference type="ARBA" id="ARBA00022516"/>
    </source>
</evidence>
<comment type="function">
    <text evidence="8">Transfers the 4'-phosphopantetheine moiety from coenzyme A to a Ser of acyl-carrier-protein.</text>
</comment>
<feature type="binding site" evidence="8">
    <location>
        <position position="57"/>
    </location>
    <ligand>
        <name>Mg(2+)</name>
        <dbReference type="ChEBI" id="CHEBI:18420"/>
    </ligand>
</feature>
<name>A0ABW0YRP7_9BACI</name>
<proteinExistence type="inferred from homology"/>
<organism evidence="10 11">
    <name type="scientific">Thalassorhabdus alkalitolerans</name>
    <dbReference type="NCBI Taxonomy" id="2282697"/>
    <lineage>
        <taxon>Bacteria</taxon>
        <taxon>Bacillati</taxon>
        <taxon>Bacillota</taxon>
        <taxon>Bacilli</taxon>
        <taxon>Bacillales</taxon>
        <taxon>Bacillaceae</taxon>
        <taxon>Thalassorhabdus</taxon>
    </lineage>
</organism>
<sequence>MIKGIGIDIIELKRIERMLENPKFLDRILTSREKELLYNVSPARKVEIAAGRFAGKEAYAKACGTGISKETGFHDIEILPDEKGVPKIRGKSQSERLHISISHSTEYAVAQVIIEE</sequence>
<keyword evidence="11" id="KW-1185">Reference proteome</keyword>
<keyword evidence="1 8" id="KW-0444">Lipid biosynthesis</keyword>
<keyword evidence="7 8" id="KW-0275">Fatty acid biosynthesis</keyword>
<evidence type="ECO:0000256" key="7">
    <source>
        <dbReference type="ARBA" id="ARBA00023160"/>
    </source>
</evidence>
<evidence type="ECO:0000256" key="2">
    <source>
        <dbReference type="ARBA" id="ARBA00022679"/>
    </source>
</evidence>
<evidence type="ECO:0000259" key="9">
    <source>
        <dbReference type="Pfam" id="PF01648"/>
    </source>
</evidence>
<comment type="cofactor">
    <cofactor evidence="8">
        <name>Mg(2+)</name>
        <dbReference type="ChEBI" id="CHEBI:18420"/>
    </cofactor>
</comment>
<dbReference type="HAMAP" id="MF_00101">
    <property type="entry name" value="AcpS"/>
    <property type="match status" value="1"/>
</dbReference>
<comment type="catalytic activity">
    <reaction evidence="8">
        <text>apo-[ACP] + CoA = holo-[ACP] + adenosine 3',5'-bisphosphate + H(+)</text>
        <dbReference type="Rhea" id="RHEA:12068"/>
        <dbReference type="Rhea" id="RHEA-COMP:9685"/>
        <dbReference type="Rhea" id="RHEA-COMP:9690"/>
        <dbReference type="ChEBI" id="CHEBI:15378"/>
        <dbReference type="ChEBI" id="CHEBI:29999"/>
        <dbReference type="ChEBI" id="CHEBI:57287"/>
        <dbReference type="ChEBI" id="CHEBI:58343"/>
        <dbReference type="ChEBI" id="CHEBI:64479"/>
        <dbReference type="EC" id="2.7.8.7"/>
    </reaction>
</comment>
<keyword evidence="5 8" id="KW-0460">Magnesium</keyword>
<dbReference type="EC" id="2.7.8.7" evidence="8"/>
<keyword evidence="3 8" id="KW-0479">Metal-binding</keyword>
<reference evidence="11" key="1">
    <citation type="journal article" date="2019" name="Int. J. Syst. Evol. Microbiol.">
        <title>The Global Catalogue of Microorganisms (GCM) 10K type strain sequencing project: providing services to taxonomists for standard genome sequencing and annotation.</title>
        <authorList>
            <consortium name="The Broad Institute Genomics Platform"/>
            <consortium name="The Broad Institute Genome Sequencing Center for Infectious Disease"/>
            <person name="Wu L."/>
            <person name="Ma J."/>
        </authorList>
    </citation>
    <scope>NUCLEOTIDE SEQUENCE [LARGE SCALE GENOMIC DNA]</scope>
    <source>
        <strain evidence="11">CECT 7184</strain>
    </source>
</reference>
<dbReference type="EMBL" id="JBHSOZ010000009">
    <property type="protein sequence ID" value="MFC5714057.1"/>
    <property type="molecule type" value="Genomic_DNA"/>
</dbReference>
<evidence type="ECO:0000256" key="3">
    <source>
        <dbReference type="ARBA" id="ARBA00022723"/>
    </source>
</evidence>
<evidence type="ECO:0000256" key="5">
    <source>
        <dbReference type="ARBA" id="ARBA00022842"/>
    </source>
</evidence>
<dbReference type="InterPro" id="IPR002582">
    <property type="entry name" value="ACPS"/>
</dbReference>
<dbReference type="RefSeq" id="WP_385942591.1">
    <property type="nucleotide sequence ID" value="NZ_JBHSOZ010000009.1"/>
</dbReference>
<dbReference type="InterPro" id="IPR008278">
    <property type="entry name" value="4-PPantetheinyl_Trfase_dom"/>
</dbReference>
<gene>
    <name evidence="8 10" type="primary">acpS</name>
    <name evidence="10" type="ORF">ACFPU1_14945</name>
</gene>
<dbReference type="GO" id="GO:0008897">
    <property type="term" value="F:holo-[acyl-carrier-protein] synthase activity"/>
    <property type="evidence" value="ECO:0007669"/>
    <property type="project" value="UniProtKB-EC"/>
</dbReference>
<dbReference type="InterPro" id="IPR037143">
    <property type="entry name" value="4-PPantetheinyl_Trfase_dom_sf"/>
</dbReference>